<dbReference type="PANTHER" id="PTHR33602">
    <property type="entry name" value="REGULATORY PROTEIN RECX FAMILY PROTEIN"/>
    <property type="match status" value="1"/>
</dbReference>
<comment type="caution">
    <text evidence="7">The sequence shown here is derived from an EMBL/GenBank/DDBJ whole genome shotgun (WGS) entry which is preliminary data.</text>
</comment>
<organism evidence="7 8">
    <name type="scientific">Candidatus Cryptobacteroides merdigallinarum</name>
    <dbReference type="NCBI Taxonomy" id="2840770"/>
    <lineage>
        <taxon>Bacteria</taxon>
        <taxon>Pseudomonadati</taxon>
        <taxon>Bacteroidota</taxon>
        <taxon>Bacteroidia</taxon>
        <taxon>Bacteroidales</taxon>
        <taxon>Candidatus Cryptobacteroides</taxon>
    </lineage>
</organism>
<accession>A0A9D9EQ24</accession>
<gene>
    <name evidence="5" type="primary">recX</name>
    <name evidence="7" type="ORF">IAC29_07860</name>
</gene>
<name>A0A9D9EQ24_9BACT</name>
<dbReference type="HAMAP" id="MF_01114">
    <property type="entry name" value="RecX"/>
    <property type="match status" value="1"/>
</dbReference>
<evidence type="ECO:0000256" key="5">
    <source>
        <dbReference type="HAMAP-Rule" id="MF_01114"/>
    </source>
</evidence>
<comment type="subcellular location">
    <subcellularLocation>
        <location evidence="1 5">Cytoplasm</location>
    </subcellularLocation>
</comment>
<reference evidence="7" key="2">
    <citation type="journal article" date="2021" name="PeerJ">
        <title>Extensive microbial diversity within the chicken gut microbiome revealed by metagenomics and culture.</title>
        <authorList>
            <person name="Gilroy R."/>
            <person name="Ravi A."/>
            <person name="Getino M."/>
            <person name="Pursley I."/>
            <person name="Horton D.L."/>
            <person name="Alikhan N.F."/>
            <person name="Baker D."/>
            <person name="Gharbi K."/>
            <person name="Hall N."/>
            <person name="Watson M."/>
            <person name="Adriaenssens E.M."/>
            <person name="Foster-Nyarko E."/>
            <person name="Jarju S."/>
            <person name="Secka A."/>
            <person name="Antonio M."/>
            <person name="Oren A."/>
            <person name="Chaudhuri R.R."/>
            <person name="La Ragione R."/>
            <person name="Hildebrand F."/>
            <person name="Pallen M.J."/>
        </authorList>
    </citation>
    <scope>NUCLEOTIDE SEQUENCE</scope>
    <source>
        <strain evidence="7">20514</strain>
    </source>
</reference>
<evidence type="ECO:0000313" key="7">
    <source>
        <dbReference type="EMBL" id="MBO8449169.1"/>
    </source>
</evidence>
<dbReference type="PANTHER" id="PTHR33602:SF1">
    <property type="entry name" value="REGULATORY PROTEIN RECX FAMILY PROTEIN"/>
    <property type="match status" value="1"/>
</dbReference>
<comment type="function">
    <text evidence="5">Modulates RecA activity.</text>
</comment>
<reference evidence="7" key="1">
    <citation type="submission" date="2020-10" db="EMBL/GenBank/DDBJ databases">
        <authorList>
            <person name="Gilroy R."/>
        </authorList>
    </citation>
    <scope>NUCLEOTIDE SEQUENCE</scope>
    <source>
        <strain evidence="7">20514</strain>
    </source>
</reference>
<dbReference type="AlphaFoldDB" id="A0A9D9EQ24"/>
<evidence type="ECO:0000256" key="2">
    <source>
        <dbReference type="ARBA" id="ARBA00009695"/>
    </source>
</evidence>
<keyword evidence="4 5" id="KW-0963">Cytoplasm</keyword>
<comment type="similarity">
    <text evidence="2 5">Belongs to the RecX family.</text>
</comment>
<dbReference type="Pfam" id="PF02631">
    <property type="entry name" value="RecX_HTH2"/>
    <property type="match status" value="1"/>
</dbReference>
<dbReference type="GO" id="GO:0005737">
    <property type="term" value="C:cytoplasm"/>
    <property type="evidence" value="ECO:0007669"/>
    <property type="project" value="UniProtKB-SubCell"/>
</dbReference>
<dbReference type="Gene3D" id="1.10.10.10">
    <property type="entry name" value="Winged helix-like DNA-binding domain superfamily/Winged helix DNA-binding domain"/>
    <property type="match status" value="1"/>
</dbReference>
<evidence type="ECO:0000256" key="3">
    <source>
        <dbReference type="ARBA" id="ARBA00018111"/>
    </source>
</evidence>
<dbReference type="GO" id="GO:0006282">
    <property type="term" value="P:regulation of DNA repair"/>
    <property type="evidence" value="ECO:0007669"/>
    <property type="project" value="UniProtKB-UniRule"/>
</dbReference>
<dbReference type="Proteomes" id="UP000810252">
    <property type="component" value="Unassembled WGS sequence"/>
</dbReference>
<proteinExistence type="inferred from homology"/>
<evidence type="ECO:0000256" key="1">
    <source>
        <dbReference type="ARBA" id="ARBA00004496"/>
    </source>
</evidence>
<sequence>MEHEDYSEMNAGVMEVPAEERAKALLERLRAQCARREYCESDIWKKVSREQLPPDIASGIVDSLRQDRYIDDSRYASAFARDKSSISGWGKLKIRHSLAAKGIDRGIIASALDGIEGNPGLEKLEKALETRAASLKDDPYRKFKLLRFALGRGYGYDEIKDLVDNILMRA</sequence>
<dbReference type="InterPro" id="IPR036388">
    <property type="entry name" value="WH-like_DNA-bd_sf"/>
</dbReference>
<protein>
    <recommendedName>
        <fullName evidence="3 5">Regulatory protein RecX</fullName>
    </recommendedName>
</protein>
<evidence type="ECO:0000259" key="6">
    <source>
        <dbReference type="Pfam" id="PF02631"/>
    </source>
</evidence>
<dbReference type="InterPro" id="IPR003783">
    <property type="entry name" value="Regulatory_RecX"/>
</dbReference>
<dbReference type="InterPro" id="IPR053924">
    <property type="entry name" value="RecX_HTH_2nd"/>
</dbReference>
<evidence type="ECO:0000256" key="4">
    <source>
        <dbReference type="ARBA" id="ARBA00022490"/>
    </source>
</evidence>
<dbReference type="EMBL" id="JADIMQ010000112">
    <property type="protein sequence ID" value="MBO8449169.1"/>
    <property type="molecule type" value="Genomic_DNA"/>
</dbReference>
<evidence type="ECO:0000313" key="8">
    <source>
        <dbReference type="Proteomes" id="UP000810252"/>
    </source>
</evidence>
<feature type="domain" description="RecX second three-helical" evidence="6">
    <location>
        <begin position="71"/>
        <end position="112"/>
    </location>
</feature>